<proteinExistence type="predicted"/>
<sequence>MKAAAIYARVSSEQQKEENTIASQTAALIDFAREQGYSVPDDWVIEDEGFSGASLLRPGLERLRDLAAEGHIQAVLIHSPDRLSRKYAYQVLLTEEFARHGAETIFLKAPHSGTPEDQLMLQFQGMIAEYERAQILERSRRGKRHRAKAGEVSVLGGAPYGYRYIRKTSEAPARYEIDAAEAEVVRLVYDKYTVGGLSIGAIARLLRGMGVPTRRRVRWERSVVWAILRNPAYKGTACFNKTQTGPRQKVTKPFRLSGRAVHGDKSSSHERPRDQ</sequence>
<feature type="domain" description="Recombinase" evidence="8">
    <location>
        <begin position="159"/>
        <end position="275"/>
    </location>
</feature>
<dbReference type="InterPro" id="IPR006119">
    <property type="entry name" value="Resolv_N"/>
</dbReference>
<dbReference type="InterPro" id="IPR038109">
    <property type="entry name" value="DNA_bind_recomb_sf"/>
</dbReference>
<dbReference type="PROSITE" id="PS51737">
    <property type="entry name" value="RECOMBINASE_DNA_BIND"/>
    <property type="match status" value="1"/>
</dbReference>
<dbReference type="EMBL" id="JACDQQ010002380">
    <property type="protein sequence ID" value="MBA0088179.1"/>
    <property type="molecule type" value="Genomic_DNA"/>
</dbReference>
<evidence type="ECO:0000256" key="2">
    <source>
        <dbReference type="ARBA" id="ARBA00023125"/>
    </source>
</evidence>
<comment type="caution">
    <text evidence="9">The sequence shown here is derived from an EMBL/GenBank/DDBJ whole genome shotgun (WGS) entry which is preliminary data.</text>
</comment>
<evidence type="ECO:0000313" key="9">
    <source>
        <dbReference type="EMBL" id="MBA0088179.1"/>
    </source>
</evidence>
<dbReference type="InterPro" id="IPR050639">
    <property type="entry name" value="SSR_resolvase"/>
</dbReference>
<dbReference type="PROSITE" id="PS51736">
    <property type="entry name" value="RECOMBINASES_3"/>
    <property type="match status" value="1"/>
</dbReference>
<dbReference type="Proteomes" id="UP000567293">
    <property type="component" value="Unassembled WGS sequence"/>
</dbReference>
<evidence type="ECO:0000259" key="7">
    <source>
        <dbReference type="PROSITE" id="PS51736"/>
    </source>
</evidence>
<feature type="domain" description="Resolvase/invertase-type recombinase catalytic" evidence="7">
    <location>
        <begin position="3"/>
        <end position="150"/>
    </location>
</feature>
<dbReference type="CDD" id="cd00338">
    <property type="entry name" value="Ser_Recombinase"/>
    <property type="match status" value="1"/>
</dbReference>
<dbReference type="InterPro" id="IPR036162">
    <property type="entry name" value="Resolvase-like_N_sf"/>
</dbReference>
<evidence type="ECO:0000256" key="5">
    <source>
        <dbReference type="PROSITE-ProRule" id="PRU10137"/>
    </source>
</evidence>
<evidence type="ECO:0000256" key="1">
    <source>
        <dbReference type="ARBA" id="ARBA00022908"/>
    </source>
</evidence>
<dbReference type="GO" id="GO:0015074">
    <property type="term" value="P:DNA integration"/>
    <property type="evidence" value="ECO:0007669"/>
    <property type="project" value="UniProtKB-KW"/>
</dbReference>
<dbReference type="Gene3D" id="3.40.50.1390">
    <property type="entry name" value="Resolvase, N-terminal catalytic domain"/>
    <property type="match status" value="1"/>
</dbReference>
<dbReference type="GO" id="GO:0003677">
    <property type="term" value="F:DNA binding"/>
    <property type="evidence" value="ECO:0007669"/>
    <property type="project" value="UniProtKB-KW"/>
</dbReference>
<dbReference type="Gene3D" id="3.90.1750.20">
    <property type="entry name" value="Putative Large Serine Recombinase, Chain B, Domain 2"/>
    <property type="match status" value="1"/>
</dbReference>
<feature type="non-terminal residue" evidence="9">
    <location>
        <position position="275"/>
    </location>
</feature>
<organism evidence="9 10">
    <name type="scientific">Candidatus Acidiferrum panamense</name>
    <dbReference type="NCBI Taxonomy" id="2741543"/>
    <lineage>
        <taxon>Bacteria</taxon>
        <taxon>Pseudomonadati</taxon>
        <taxon>Acidobacteriota</taxon>
        <taxon>Terriglobia</taxon>
        <taxon>Candidatus Acidiferrales</taxon>
        <taxon>Candidatus Acidiferrum</taxon>
    </lineage>
</organism>
<dbReference type="Pfam" id="PF00239">
    <property type="entry name" value="Resolvase"/>
    <property type="match status" value="1"/>
</dbReference>
<keyword evidence="2" id="KW-0238">DNA-binding</keyword>
<evidence type="ECO:0000259" key="8">
    <source>
        <dbReference type="PROSITE" id="PS51737"/>
    </source>
</evidence>
<dbReference type="SMART" id="SM00857">
    <property type="entry name" value="Resolvase"/>
    <property type="match status" value="1"/>
</dbReference>
<evidence type="ECO:0000313" key="10">
    <source>
        <dbReference type="Proteomes" id="UP000567293"/>
    </source>
</evidence>
<feature type="active site" description="O-(5'-phospho-DNA)-serine intermediate" evidence="4 5">
    <location>
        <position position="11"/>
    </location>
</feature>
<reference evidence="9" key="1">
    <citation type="submission" date="2020-06" db="EMBL/GenBank/DDBJ databases">
        <title>Legume-microbial interactions unlock mineral nutrients during tropical forest succession.</title>
        <authorList>
            <person name="Epihov D.Z."/>
        </authorList>
    </citation>
    <scope>NUCLEOTIDE SEQUENCE [LARGE SCALE GENOMIC DNA]</scope>
    <source>
        <strain evidence="9">Pan2503</strain>
    </source>
</reference>
<evidence type="ECO:0000256" key="6">
    <source>
        <dbReference type="SAM" id="MobiDB-lite"/>
    </source>
</evidence>
<dbReference type="AlphaFoldDB" id="A0A7V8NVA1"/>
<gene>
    <name evidence="9" type="ORF">HRJ53_24605</name>
</gene>
<accession>A0A7V8NVA1</accession>
<keyword evidence="10" id="KW-1185">Reference proteome</keyword>
<dbReference type="PROSITE" id="PS00397">
    <property type="entry name" value="RECOMBINASES_1"/>
    <property type="match status" value="1"/>
</dbReference>
<dbReference type="GO" id="GO:0000150">
    <property type="term" value="F:DNA strand exchange activity"/>
    <property type="evidence" value="ECO:0007669"/>
    <property type="project" value="InterPro"/>
</dbReference>
<keyword evidence="3" id="KW-0233">DNA recombination</keyword>
<name>A0A7V8NVA1_9BACT</name>
<keyword evidence="1" id="KW-0229">DNA integration</keyword>
<dbReference type="Pfam" id="PF07508">
    <property type="entry name" value="Recombinase"/>
    <property type="match status" value="1"/>
</dbReference>
<feature type="compositionally biased region" description="Basic and acidic residues" evidence="6">
    <location>
        <begin position="261"/>
        <end position="275"/>
    </location>
</feature>
<evidence type="ECO:0000256" key="3">
    <source>
        <dbReference type="ARBA" id="ARBA00023172"/>
    </source>
</evidence>
<protein>
    <submittedName>
        <fullName evidence="9">Recombinase family protein</fullName>
    </submittedName>
</protein>
<dbReference type="PANTHER" id="PTHR30461:SF23">
    <property type="entry name" value="DNA RECOMBINASE-RELATED"/>
    <property type="match status" value="1"/>
</dbReference>
<feature type="region of interest" description="Disordered" evidence="6">
    <location>
        <begin position="239"/>
        <end position="275"/>
    </location>
</feature>
<dbReference type="InterPro" id="IPR011109">
    <property type="entry name" value="DNA_bind_recombinase_dom"/>
</dbReference>
<dbReference type="InterPro" id="IPR006118">
    <property type="entry name" value="Recombinase_CS"/>
</dbReference>
<dbReference type="PANTHER" id="PTHR30461">
    <property type="entry name" value="DNA-INVERTASE FROM LAMBDOID PROPHAGE"/>
    <property type="match status" value="1"/>
</dbReference>
<dbReference type="SUPFAM" id="SSF53041">
    <property type="entry name" value="Resolvase-like"/>
    <property type="match status" value="1"/>
</dbReference>
<evidence type="ECO:0000256" key="4">
    <source>
        <dbReference type="PIRSR" id="PIRSR606118-50"/>
    </source>
</evidence>